<reference evidence="1 2" key="1">
    <citation type="journal article" date="2018" name="Front. Plant Sci.">
        <title>Red Clover (Trifolium pratense) and Zigzag Clover (T. medium) - A Picture of Genomic Similarities and Differences.</title>
        <authorList>
            <person name="Dluhosova J."/>
            <person name="Istvanek J."/>
            <person name="Nedelnik J."/>
            <person name="Repkova J."/>
        </authorList>
    </citation>
    <scope>NUCLEOTIDE SEQUENCE [LARGE SCALE GENOMIC DNA]</scope>
    <source>
        <strain evidence="2">cv. 10/8</strain>
        <tissue evidence="1">Leaf</tissue>
    </source>
</reference>
<dbReference type="PANTHER" id="PTHR10551:SF14">
    <property type="entry name" value="CELLULASE CONTAINING PROTEIN, EXPRESSED"/>
    <property type="match status" value="1"/>
</dbReference>
<dbReference type="GO" id="GO:0016477">
    <property type="term" value="P:cell migration"/>
    <property type="evidence" value="ECO:0007669"/>
    <property type="project" value="TreeGrafter"/>
</dbReference>
<dbReference type="PANTHER" id="PTHR10551">
    <property type="entry name" value="FASCIN"/>
    <property type="match status" value="1"/>
</dbReference>
<dbReference type="EMBL" id="LXQA010226660">
    <property type="protein sequence ID" value="MCI35749.1"/>
    <property type="molecule type" value="Genomic_DNA"/>
</dbReference>
<dbReference type="AlphaFoldDB" id="A0A392RHL9"/>
<keyword evidence="2" id="KW-1185">Reference proteome</keyword>
<dbReference type="GO" id="GO:0051015">
    <property type="term" value="F:actin filament binding"/>
    <property type="evidence" value="ECO:0007669"/>
    <property type="project" value="InterPro"/>
</dbReference>
<dbReference type="InterPro" id="IPR017853">
    <property type="entry name" value="GH"/>
</dbReference>
<feature type="non-terminal residue" evidence="1">
    <location>
        <position position="42"/>
    </location>
</feature>
<protein>
    <submittedName>
        <fullName evidence="1">Glucan 13-beta-glucosidase</fullName>
    </submittedName>
</protein>
<sequence>MTHGRAINPEFRVKAVNLGGWLVTEGWMKPSLFDAIPNKDFL</sequence>
<evidence type="ECO:0000313" key="1">
    <source>
        <dbReference type="EMBL" id="MCI35749.1"/>
    </source>
</evidence>
<name>A0A392RHL9_9FABA</name>
<organism evidence="1 2">
    <name type="scientific">Trifolium medium</name>
    <dbReference type="NCBI Taxonomy" id="97028"/>
    <lineage>
        <taxon>Eukaryota</taxon>
        <taxon>Viridiplantae</taxon>
        <taxon>Streptophyta</taxon>
        <taxon>Embryophyta</taxon>
        <taxon>Tracheophyta</taxon>
        <taxon>Spermatophyta</taxon>
        <taxon>Magnoliopsida</taxon>
        <taxon>eudicotyledons</taxon>
        <taxon>Gunneridae</taxon>
        <taxon>Pentapetalae</taxon>
        <taxon>rosids</taxon>
        <taxon>fabids</taxon>
        <taxon>Fabales</taxon>
        <taxon>Fabaceae</taxon>
        <taxon>Papilionoideae</taxon>
        <taxon>50 kb inversion clade</taxon>
        <taxon>NPAAA clade</taxon>
        <taxon>Hologalegina</taxon>
        <taxon>IRL clade</taxon>
        <taxon>Trifolieae</taxon>
        <taxon>Trifolium</taxon>
    </lineage>
</organism>
<accession>A0A392RHL9</accession>
<dbReference type="GO" id="GO:0005737">
    <property type="term" value="C:cytoplasm"/>
    <property type="evidence" value="ECO:0007669"/>
    <property type="project" value="TreeGrafter"/>
</dbReference>
<dbReference type="GO" id="GO:0007163">
    <property type="term" value="P:establishment or maintenance of cell polarity"/>
    <property type="evidence" value="ECO:0007669"/>
    <property type="project" value="TreeGrafter"/>
</dbReference>
<dbReference type="Gene3D" id="3.20.20.80">
    <property type="entry name" value="Glycosidases"/>
    <property type="match status" value="1"/>
</dbReference>
<proteinExistence type="predicted"/>
<comment type="caution">
    <text evidence="1">The sequence shown here is derived from an EMBL/GenBank/DDBJ whole genome shotgun (WGS) entry which is preliminary data.</text>
</comment>
<dbReference type="GO" id="GO:0015629">
    <property type="term" value="C:actin cytoskeleton"/>
    <property type="evidence" value="ECO:0007669"/>
    <property type="project" value="TreeGrafter"/>
</dbReference>
<dbReference type="SUPFAM" id="SSF51445">
    <property type="entry name" value="(Trans)glycosidases"/>
    <property type="match status" value="1"/>
</dbReference>
<evidence type="ECO:0000313" key="2">
    <source>
        <dbReference type="Proteomes" id="UP000265520"/>
    </source>
</evidence>
<dbReference type="Proteomes" id="UP000265520">
    <property type="component" value="Unassembled WGS sequence"/>
</dbReference>
<dbReference type="InterPro" id="IPR010431">
    <property type="entry name" value="Fascin"/>
</dbReference>
<dbReference type="GO" id="GO:0051017">
    <property type="term" value="P:actin filament bundle assembly"/>
    <property type="evidence" value="ECO:0007669"/>
    <property type="project" value="TreeGrafter"/>
</dbReference>